<sequence length="224" mass="24263">MKPIYNGMNQRPHLFLPTMLRIGGWIVLATKATAESRLAPFSKQEVGSGKSSAEDGALTTRLKNNTGKFGFTTNNTHNQVALATLYYSKDSNTFSTTKKLGEADVTNNAFEITTTEPLALVEGNNLFRLACDTEENVADGQKIDATLTLVQLSDGVHAAETEENPEGCRTMKTIIVASVNLENGNTIVKNVTQGSKVSLYTTSEVLVNKYIVDVNHAVQFPCTA</sequence>
<dbReference type="Proteomes" id="UP000321612">
    <property type="component" value="Unassembled WGS sequence"/>
</dbReference>
<proteinExistence type="predicted"/>
<reference evidence="2" key="1">
    <citation type="submission" date="2019-05" db="EMBL/GenBank/DDBJ databases">
        <title>Prevotella brunnea sp. nov., isolated from a wound of a patient.</title>
        <authorList>
            <person name="Buhl M."/>
        </authorList>
    </citation>
    <scope>NUCLEOTIDE SEQUENCE [LARGE SCALE GENOMIC DNA]</scope>
    <source>
        <strain evidence="2">A2672</strain>
    </source>
</reference>
<protein>
    <submittedName>
        <fullName evidence="1">Uncharacterized protein</fullName>
    </submittedName>
</protein>
<keyword evidence="2" id="KW-1185">Reference proteome</keyword>
<evidence type="ECO:0000313" key="2">
    <source>
        <dbReference type="Proteomes" id="UP000321612"/>
    </source>
</evidence>
<gene>
    <name evidence="1" type="ORF">ETF27_07950</name>
</gene>
<accession>A0A5C8GG01</accession>
<dbReference type="Gene3D" id="2.60.40.1290">
    <property type="match status" value="1"/>
</dbReference>
<dbReference type="OrthoDB" id="975232at2"/>
<comment type="caution">
    <text evidence="1">The sequence shown here is derived from an EMBL/GenBank/DDBJ whole genome shotgun (WGS) entry which is preliminary data.</text>
</comment>
<name>A0A5C8GG01_9BACT</name>
<dbReference type="RefSeq" id="WP_147785684.1">
    <property type="nucleotide sequence ID" value="NZ_SDIK01000056.1"/>
</dbReference>
<dbReference type="EMBL" id="SDIK01000056">
    <property type="protein sequence ID" value="TXJ60895.1"/>
    <property type="molecule type" value="Genomic_DNA"/>
</dbReference>
<dbReference type="AlphaFoldDB" id="A0A5C8GG01"/>
<organism evidence="1 2">
    <name type="scientific">Prevotella brunnea</name>
    <dbReference type="NCBI Taxonomy" id="2508867"/>
    <lineage>
        <taxon>Bacteria</taxon>
        <taxon>Pseudomonadati</taxon>
        <taxon>Bacteroidota</taxon>
        <taxon>Bacteroidia</taxon>
        <taxon>Bacteroidales</taxon>
        <taxon>Prevotellaceae</taxon>
        <taxon>Prevotella</taxon>
    </lineage>
</organism>
<evidence type="ECO:0000313" key="1">
    <source>
        <dbReference type="EMBL" id="TXJ60895.1"/>
    </source>
</evidence>